<evidence type="ECO:0000313" key="3">
    <source>
        <dbReference type="Proteomes" id="UP000235392"/>
    </source>
</evidence>
<dbReference type="Proteomes" id="UP000235392">
    <property type="component" value="Unassembled WGS sequence"/>
</dbReference>
<comment type="caution">
    <text evidence="2">The sequence shown here is derived from an EMBL/GenBank/DDBJ whole genome shotgun (WGS) entry which is preliminary data.</text>
</comment>
<dbReference type="AlphaFoldDB" id="A0A2N5TK03"/>
<reference evidence="2 3" key="1">
    <citation type="submission" date="2017-11" db="EMBL/GenBank/DDBJ databases">
        <title>De novo assembly and phasing of dikaryotic genomes from two isolates of Puccinia coronata f. sp. avenae, the causal agent of oat crown rust.</title>
        <authorList>
            <person name="Miller M.E."/>
            <person name="Zhang Y."/>
            <person name="Omidvar V."/>
            <person name="Sperschneider J."/>
            <person name="Schwessinger B."/>
            <person name="Raley C."/>
            <person name="Palmer J.M."/>
            <person name="Garnica D."/>
            <person name="Upadhyaya N."/>
            <person name="Rathjen J."/>
            <person name="Taylor J.M."/>
            <person name="Park R.F."/>
            <person name="Dodds P.N."/>
            <person name="Hirsch C.D."/>
            <person name="Kianian S.F."/>
            <person name="Figueroa M."/>
        </authorList>
    </citation>
    <scope>NUCLEOTIDE SEQUENCE [LARGE SCALE GENOMIC DNA]</scope>
    <source>
        <strain evidence="2">12SD80</strain>
    </source>
</reference>
<feature type="region of interest" description="Disordered" evidence="1">
    <location>
        <begin position="1"/>
        <end position="66"/>
    </location>
</feature>
<accession>A0A2N5TK03</accession>
<dbReference type="EMBL" id="PGCI01000504">
    <property type="protein sequence ID" value="PLW25835.1"/>
    <property type="molecule type" value="Genomic_DNA"/>
</dbReference>
<evidence type="ECO:0000313" key="2">
    <source>
        <dbReference type="EMBL" id="PLW25835.1"/>
    </source>
</evidence>
<name>A0A2N5TK03_9BASI</name>
<feature type="compositionally biased region" description="Polar residues" evidence="1">
    <location>
        <begin position="33"/>
        <end position="52"/>
    </location>
</feature>
<proteinExistence type="predicted"/>
<evidence type="ECO:0000256" key="1">
    <source>
        <dbReference type="SAM" id="MobiDB-lite"/>
    </source>
</evidence>
<organism evidence="2 3">
    <name type="scientific">Puccinia coronata f. sp. avenae</name>
    <dbReference type="NCBI Taxonomy" id="200324"/>
    <lineage>
        <taxon>Eukaryota</taxon>
        <taxon>Fungi</taxon>
        <taxon>Dikarya</taxon>
        <taxon>Basidiomycota</taxon>
        <taxon>Pucciniomycotina</taxon>
        <taxon>Pucciniomycetes</taxon>
        <taxon>Pucciniales</taxon>
        <taxon>Pucciniaceae</taxon>
        <taxon>Puccinia</taxon>
    </lineage>
</organism>
<gene>
    <name evidence="2" type="ORF">PCASD_22049</name>
</gene>
<protein>
    <submittedName>
        <fullName evidence="2">Uncharacterized protein</fullName>
    </submittedName>
</protein>
<sequence>MKHPRSVSFGPGTARDGDPGVSDDEQSHHRSSRSQMVATATGSHHAVSQRQKPSPRPYGRECDEAPVMTTPLVDRRADHNIGDGRIGVQIAGLISIERLSHICTSKFRPKHINPSEVGQAGSLKVTPQRGLPKDPHQLITPIKTRALIIPTARNICTPITSTPILRPPYEMFSAFSLLTVVLAALPSSLMAQNTVSCFNSQYTGLNANHCRRALRNIVYDTNGRLDNRSSNVFTWHKTCVINVQKVAQNQPTRVWLESAVIAIAQTCRQSGGIRKYPDGTQAQVYRSTTTNVYGINQPVCQQRVCNFQPNDCLHAFNKLAVNRNQNFIFQNTAQSSSQATWGNCTVLMQTTDSAAFRITRPQVDSSMKQLSSQCGSHAGNIYISGGTEGNNGDVRLSTQGLNC</sequence>